<organism evidence="1 2">
    <name type="scientific">Bacteroides cellulosilyticus</name>
    <dbReference type="NCBI Taxonomy" id="246787"/>
    <lineage>
        <taxon>Bacteria</taxon>
        <taxon>Pseudomonadati</taxon>
        <taxon>Bacteroidota</taxon>
        <taxon>Bacteroidia</taxon>
        <taxon>Bacteroidales</taxon>
        <taxon>Bacteroidaceae</taxon>
        <taxon>Bacteroides</taxon>
    </lineage>
</organism>
<name>A0A3D6ATZ7_9BACE</name>
<comment type="caution">
    <text evidence="1">The sequence shown here is derived from an EMBL/GenBank/DDBJ whole genome shotgun (WGS) entry which is preliminary data.</text>
</comment>
<evidence type="ECO:0000313" key="1">
    <source>
        <dbReference type="EMBL" id="KAA5416736.1"/>
    </source>
</evidence>
<proteinExistence type="predicted"/>
<dbReference type="AlphaFoldDB" id="A0A3D6ATZ7"/>
<evidence type="ECO:0000313" key="2">
    <source>
        <dbReference type="Proteomes" id="UP000448877"/>
    </source>
</evidence>
<gene>
    <name evidence="1" type="ORF">F2Y81_14860</name>
</gene>
<reference evidence="1 2" key="1">
    <citation type="journal article" date="2019" name="Nat. Med.">
        <title>A library of human gut bacterial isolates paired with longitudinal multiomics data enables mechanistic microbiome research.</title>
        <authorList>
            <person name="Poyet M."/>
            <person name="Groussin M."/>
            <person name="Gibbons S.M."/>
            <person name="Avila-Pacheco J."/>
            <person name="Jiang X."/>
            <person name="Kearney S.M."/>
            <person name="Perrotta A.R."/>
            <person name="Berdy B."/>
            <person name="Zhao S."/>
            <person name="Lieberman T.D."/>
            <person name="Swanson P.K."/>
            <person name="Smith M."/>
            <person name="Roesemann S."/>
            <person name="Alexander J.E."/>
            <person name="Rich S.A."/>
            <person name="Livny J."/>
            <person name="Vlamakis H."/>
            <person name="Clish C."/>
            <person name="Bullock K."/>
            <person name="Deik A."/>
            <person name="Scott J."/>
            <person name="Pierce K.A."/>
            <person name="Xavier R.J."/>
            <person name="Alm E.J."/>
        </authorList>
    </citation>
    <scope>NUCLEOTIDE SEQUENCE [LARGE SCALE GENOMIC DNA]</scope>
    <source>
        <strain evidence="1 2">BIOML-A6</strain>
    </source>
</reference>
<dbReference type="Proteomes" id="UP000448877">
    <property type="component" value="Unassembled WGS sequence"/>
</dbReference>
<dbReference type="EMBL" id="VVYV01000025">
    <property type="protein sequence ID" value="KAA5416736.1"/>
    <property type="molecule type" value="Genomic_DNA"/>
</dbReference>
<accession>A0A3D6ATZ7</accession>
<sequence>MIQMNNSVLMTIDMFNKLTGHETLHPQICMIDLSKTNLSEDIRIMCDFYGLLYYNSPKQSKVSEKEWLRLIYPGEVIEIPSKQYRHADYYSGVLFHPDLLCDTSLENRIETYPKRCRCRGALTEHEQQIITDNLREIGEELHHAIDRYSASIIASHIELLLNYCVRFCSQ</sequence>
<protein>
    <submittedName>
        <fullName evidence="1">Transcriptional regulator</fullName>
    </submittedName>
</protein>